<accession>A0A507DLZ8</accession>
<organism evidence="4 5">
    <name type="scientific">Synchytrium endobioticum</name>
    <dbReference type="NCBI Taxonomy" id="286115"/>
    <lineage>
        <taxon>Eukaryota</taxon>
        <taxon>Fungi</taxon>
        <taxon>Fungi incertae sedis</taxon>
        <taxon>Chytridiomycota</taxon>
        <taxon>Chytridiomycota incertae sedis</taxon>
        <taxon>Chytridiomycetes</taxon>
        <taxon>Synchytriales</taxon>
        <taxon>Synchytriaceae</taxon>
        <taxon>Synchytrium</taxon>
    </lineage>
</organism>
<dbReference type="InterPro" id="IPR042201">
    <property type="entry name" value="FH2_Formin_sf"/>
</dbReference>
<dbReference type="Gene3D" id="1.10.238.150">
    <property type="entry name" value="Formin, FH3 diaphanous domain"/>
    <property type="match status" value="1"/>
</dbReference>
<dbReference type="Pfam" id="PF02181">
    <property type="entry name" value="FH2"/>
    <property type="match status" value="1"/>
</dbReference>
<dbReference type="PROSITE" id="PS51444">
    <property type="entry name" value="FH2"/>
    <property type="match status" value="1"/>
</dbReference>
<evidence type="ECO:0000259" key="3">
    <source>
        <dbReference type="PROSITE" id="PS51444"/>
    </source>
</evidence>
<dbReference type="InterPro" id="IPR010472">
    <property type="entry name" value="FH3_dom"/>
</dbReference>
<feature type="domain" description="GBD/FH3" evidence="2">
    <location>
        <begin position="101"/>
        <end position="475"/>
    </location>
</feature>
<dbReference type="GO" id="GO:0031267">
    <property type="term" value="F:small GTPase binding"/>
    <property type="evidence" value="ECO:0007669"/>
    <property type="project" value="InterPro"/>
</dbReference>
<dbReference type="STRING" id="286115.A0A507DLZ8"/>
<comment type="caution">
    <text evidence="4">The sequence shown here is derived from an EMBL/GenBank/DDBJ whole genome shotgun (WGS) entry which is preliminary data.</text>
</comment>
<dbReference type="InterPro" id="IPR015425">
    <property type="entry name" value="FH2_Formin"/>
</dbReference>
<evidence type="ECO:0008006" key="6">
    <source>
        <dbReference type="Google" id="ProtNLM"/>
    </source>
</evidence>
<dbReference type="Proteomes" id="UP000317494">
    <property type="component" value="Unassembled WGS sequence"/>
</dbReference>
<dbReference type="PROSITE" id="PS51232">
    <property type="entry name" value="GBD_FH3"/>
    <property type="match status" value="1"/>
</dbReference>
<dbReference type="SUPFAM" id="SSF101447">
    <property type="entry name" value="Formin homology 2 domain (FH2 domain)"/>
    <property type="match status" value="1"/>
</dbReference>
<dbReference type="AlphaFoldDB" id="A0A507DLZ8"/>
<dbReference type="GO" id="GO:0003779">
    <property type="term" value="F:actin binding"/>
    <property type="evidence" value="ECO:0007669"/>
    <property type="project" value="InterPro"/>
</dbReference>
<dbReference type="SMART" id="SM01139">
    <property type="entry name" value="Drf_FH3"/>
    <property type="match status" value="1"/>
</dbReference>
<dbReference type="SMART" id="SM00498">
    <property type="entry name" value="FH2"/>
    <property type="match status" value="1"/>
</dbReference>
<evidence type="ECO:0000313" key="4">
    <source>
        <dbReference type="EMBL" id="TPX52265.1"/>
    </source>
</evidence>
<feature type="region of interest" description="Disordered" evidence="1">
    <location>
        <begin position="520"/>
        <end position="546"/>
    </location>
</feature>
<dbReference type="InterPro" id="IPR016024">
    <property type="entry name" value="ARM-type_fold"/>
</dbReference>
<feature type="domain" description="FH2" evidence="3">
    <location>
        <begin position="679"/>
        <end position="1075"/>
    </location>
</feature>
<feature type="region of interest" description="Disordered" evidence="1">
    <location>
        <begin position="1073"/>
        <end position="1146"/>
    </location>
</feature>
<keyword evidence="5" id="KW-1185">Reference proteome</keyword>
<dbReference type="EMBL" id="QEAN01000040">
    <property type="protein sequence ID" value="TPX52265.1"/>
    <property type="molecule type" value="Genomic_DNA"/>
</dbReference>
<dbReference type="GO" id="GO:0030036">
    <property type="term" value="P:actin cytoskeleton organization"/>
    <property type="evidence" value="ECO:0007669"/>
    <property type="project" value="InterPro"/>
</dbReference>
<evidence type="ECO:0000259" key="2">
    <source>
        <dbReference type="PROSITE" id="PS51232"/>
    </source>
</evidence>
<sequence>MSRPKWTLRSIFSRTPPPLTQQLFRPPSSNGYSPTSTSSQNYQYQQQLRQAKPLPAISSAAADDATSDLSGTSPARTVASSALSSSTTGGSIMTLISAESAPMPPLPEMELMLELLMEDLNLSEDKKKSLREIPAERKWVMLQQHLGERYRAGVITGASPGSLSPTKSGISIDGSLEVHKLREAPTKDLLRELAVTLRTRPLRWISDFVGNGGLAALLDNLKELEDENRHDEFEELYIKCLKSLMNNKIGLSAVLETDGAMDVIAMSLRSPSVRTKALVLEIFGAVCLIPGGHQCVLEGMDAMADVCGLRSRFEIVVYSLWQSCQGVSKDDKDLQVASMSFINAVICGGPGVNLDFRMHLRYEFIQLGLDSLAERIGEIDNDLLQTQIDLWFDGLEADEEELYSKIDLTTVDVEDNEDMFHALDDSMAPTSCGPHWSNLLQHLLLLPANPFQKMKLMYVIDKVVAQILLQKDSEDPDPASALAEIDVQQWVAELTEVLDKTAASEDKYRKQLEKAKRLEKELDEERKKSKEHSNELEQKVQETQAENTSLTIAVTTLKRDVAALEHLVQERFDATDSKSTPDLLNRLHQNFDKMGGPTDSNALPPPPGGTPPPPPPPLPGGFGGPPPPTGGTDAPPPPPPPGFGGPPPPPPPGMGGPPPPPPPGMGGPLPPPVAQGPPPKKLNLSSKPLKALNWTKIQPMKIKDTIWGSISDEEIHKKMKDKYSELEDLFAAREAVNLKKGVTEDNASKEITFLDPKRSQNCNIMIRAIKLTPTRIAKSVDDVDLVTLSRPILNELLKFVPTEEEVSALKQYESEGNNLASAERFLGEVSSVNKYSEKLKAMYFRTSWDEYIDDAEAMLAWLNGGIEDVKESKKFIRILQIILAIGNYMNPGQRGGAYGFKLSSLAKLGDTKSNITSRKHTLIHYLTTILRDRFPEAQDFACELSRVEDASKVNIPTIRQILMQVRDNLANLKALLELLETSGAPGDRKYMKEMGEFYKKGEEYYQSLDRRMKETESSFESLCHLYGEDPKTATPEEFFGILLKFKKDFNQARTDNDQAVAKQLELEKRERDKLDRELQRRKKRESFVHNAPSQAGADQGGLDDLISAIRTGKAFSGNDGGAGGRSRRGGNMSGVDTDGGSRGSRR</sequence>
<feature type="compositionally biased region" description="Low complexity" evidence="1">
    <location>
        <begin position="26"/>
        <end position="47"/>
    </location>
</feature>
<evidence type="ECO:0000313" key="5">
    <source>
        <dbReference type="Proteomes" id="UP000317494"/>
    </source>
</evidence>
<feature type="compositionally biased region" description="Basic and acidic residues" evidence="1">
    <location>
        <begin position="520"/>
        <end position="540"/>
    </location>
</feature>
<feature type="region of interest" description="Disordered" evidence="1">
    <location>
        <begin position="588"/>
        <end position="687"/>
    </location>
</feature>
<protein>
    <recommendedName>
        <fullName evidence="6">FH2 domain-containing protein</fullName>
    </recommendedName>
</protein>
<dbReference type="Gene3D" id="1.20.58.2220">
    <property type="entry name" value="Formin, FH2 domain"/>
    <property type="match status" value="1"/>
</dbReference>
<dbReference type="VEuPathDB" id="FungiDB:SeMB42_g01515"/>
<dbReference type="SUPFAM" id="SSF48371">
    <property type="entry name" value="ARM repeat"/>
    <property type="match status" value="1"/>
</dbReference>
<dbReference type="SMART" id="SM01140">
    <property type="entry name" value="Drf_GBD"/>
    <property type="match status" value="1"/>
</dbReference>
<dbReference type="InterPro" id="IPR051425">
    <property type="entry name" value="Formin_Homology"/>
</dbReference>
<dbReference type="InterPro" id="IPR014768">
    <property type="entry name" value="GBD/FH3_dom"/>
</dbReference>
<reference evidence="4 5" key="1">
    <citation type="journal article" date="2019" name="Sci. Rep.">
        <title>Comparative genomics of chytrid fungi reveal insights into the obligate biotrophic and pathogenic lifestyle of Synchytrium endobioticum.</title>
        <authorList>
            <person name="van de Vossenberg B.T.L.H."/>
            <person name="Warris S."/>
            <person name="Nguyen H.D.T."/>
            <person name="van Gent-Pelzer M.P.E."/>
            <person name="Joly D.L."/>
            <person name="van de Geest H.C."/>
            <person name="Bonants P.J.M."/>
            <person name="Smith D.S."/>
            <person name="Levesque C.A."/>
            <person name="van der Lee T.A.J."/>
        </authorList>
    </citation>
    <scope>NUCLEOTIDE SEQUENCE [LARGE SCALE GENOMIC DNA]</scope>
    <source>
        <strain evidence="4 5">MB42</strain>
    </source>
</reference>
<name>A0A507DLZ8_9FUNG</name>
<dbReference type="Gene3D" id="1.25.10.10">
    <property type="entry name" value="Leucine-rich Repeat Variant"/>
    <property type="match status" value="1"/>
</dbReference>
<dbReference type="Pfam" id="PF06371">
    <property type="entry name" value="Drf_GBD"/>
    <property type="match status" value="1"/>
</dbReference>
<dbReference type="InterPro" id="IPR011989">
    <property type="entry name" value="ARM-like"/>
</dbReference>
<feature type="compositionally biased region" description="Low complexity" evidence="1">
    <location>
        <begin position="56"/>
        <end position="88"/>
    </location>
</feature>
<feature type="compositionally biased region" description="Pro residues" evidence="1">
    <location>
        <begin position="603"/>
        <end position="680"/>
    </location>
</feature>
<dbReference type="Pfam" id="PF06367">
    <property type="entry name" value="Drf_FH3"/>
    <property type="match status" value="1"/>
</dbReference>
<feature type="region of interest" description="Disordered" evidence="1">
    <location>
        <begin position="1"/>
        <end position="88"/>
    </location>
</feature>
<gene>
    <name evidence="4" type="ORF">SeMB42_g01515</name>
</gene>
<dbReference type="InterPro" id="IPR010473">
    <property type="entry name" value="GTPase-bd"/>
</dbReference>
<dbReference type="PANTHER" id="PTHR45725:SF1">
    <property type="entry name" value="DISHEVELLED ASSOCIATED ACTIVATOR OF MORPHOGENESIS, ISOFORM D"/>
    <property type="match status" value="1"/>
</dbReference>
<dbReference type="PANTHER" id="PTHR45725">
    <property type="entry name" value="FORMIN HOMOLOGY 2 FAMILY MEMBER"/>
    <property type="match status" value="1"/>
</dbReference>
<evidence type="ECO:0000256" key="1">
    <source>
        <dbReference type="SAM" id="MobiDB-lite"/>
    </source>
</evidence>
<proteinExistence type="predicted"/>